<dbReference type="SUPFAM" id="SSF49899">
    <property type="entry name" value="Concanavalin A-like lectins/glucanases"/>
    <property type="match status" value="1"/>
</dbReference>
<evidence type="ECO:0000256" key="2">
    <source>
        <dbReference type="ARBA" id="ARBA00022801"/>
    </source>
</evidence>
<feature type="active site" description="Nucleophile" evidence="5">
    <location>
        <position position="123"/>
    </location>
</feature>
<keyword evidence="6" id="KW-0964">Secreted</keyword>
<dbReference type="InterPro" id="IPR010713">
    <property type="entry name" value="XET_C"/>
</dbReference>
<dbReference type="Pfam" id="PF06955">
    <property type="entry name" value="XET_C"/>
    <property type="match status" value="1"/>
</dbReference>
<feature type="chain" id="PRO_5043088257" description="Xyloglucan endotransglucosylase/hydrolase" evidence="6">
    <location>
        <begin position="22"/>
        <end position="319"/>
    </location>
</feature>
<reference evidence="8 9" key="1">
    <citation type="submission" date="2022-12" db="EMBL/GenBank/DDBJ databases">
        <title>Chromosome-scale assembly of the Ensete ventricosum genome.</title>
        <authorList>
            <person name="Dussert Y."/>
            <person name="Stocks J."/>
            <person name="Wendawek A."/>
            <person name="Woldeyes F."/>
            <person name="Nichols R.A."/>
            <person name="Borrell J.S."/>
        </authorList>
    </citation>
    <scope>NUCLEOTIDE SEQUENCE [LARGE SCALE GENOMIC DNA]</scope>
    <source>
        <strain evidence="9">cv. Maze</strain>
        <tissue evidence="8">Seeds</tissue>
    </source>
</reference>
<dbReference type="EC" id="2.4.1.207" evidence="6"/>
<keyword evidence="6" id="KW-0134">Cell wall</keyword>
<keyword evidence="6" id="KW-0961">Cell wall biogenesis/degradation</keyword>
<gene>
    <name evidence="8" type="ORF">OPV22_010904</name>
</gene>
<comment type="subcellular location">
    <subcellularLocation>
        <location evidence="6">Secreted</location>
        <location evidence="6">Cell wall</location>
    </subcellularLocation>
    <subcellularLocation>
        <location evidence="6">Secreted</location>
        <location evidence="6">Extracellular space</location>
        <location evidence="6">Apoplast</location>
    </subcellularLocation>
</comment>
<evidence type="ECO:0000256" key="4">
    <source>
        <dbReference type="ARBA" id="ARBA00023295"/>
    </source>
</evidence>
<keyword evidence="1 6" id="KW-0808">Transferase</keyword>
<dbReference type="AlphaFoldDB" id="A0AAV8RHW0"/>
<keyword evidence="6" id="KW-0052">Apoplast</keyword>
<dbReference type="InterPro" id="IPR013320">
    <property type="entry name" value="ConA-like_dom_sf"/>
</dbReference>
<dbReference type="GO" id="GO:0071555">
    <property type="term" value="P:cell wall organization"/>
    <property type="evidence" value="ECO:0007669"/>
    <property type="project" value="UniProtKB-KW"/>
</dbReference>
<keyword evidence="6" id="KW-0732">Signal</keyword>
<comment type="PTM">
    <text evidence="6">Contains at least one intrachain disulfide bond essential for its enzymatic activity.</text>
</comment>
<evidence type="ECO:0000256" key="1">
    <source>
        <dbReference type="ARBA" id="ARBA00022679"/>
    </source>
</evidence>
<dbReference type="EMBL" id="JAQQAF010000003">
    <property type="protein sequence ID" value="KAJ8500352.1"/>
    <property type="molecule type" value="Genomic_DNA"/>
</dbReference>
<sequence length="319" mass="36014">MLTLTQRLLFVLSFISRMAISMSMRHNAPIPPTTARLTDRFPRLVFDGAFSDLFGGQNIKKTSNGSQVSLMLDKTSGSGFKSNDAYYYGFFSAAIKLPMDYSAGVVVAFYMSNSEAYPHNHDEMDFELLGHEKRKEWALQTNVYGDGSTGIGREEKFFLWFDPTADFHEYSLIWNQHHIVFLVDNLPVREVNHSVAMARAYPSKPMSIYSTIWDGSQWATHGGKKPVNYKFGPFVASFKNFLVAGCAWNQTNAAPSCTRGGGQSGRLALDPIEGDEFVKLSAEQQRGMEWVRSKFMFYSYCNDLSRFSVLPPECKEGKH</sequence>
<dbReference type="GO" id="GO:0048046">
    <property type="term" value="C:apoplast"/>
    <property type="evidence" value="ECO:0007669"/>
    <property type="project" value="UniProtKB-SubCell"/>
</dbReference>
<dbReference type="CDD" id="cd02176">
    <property type="entry name" value="GH16_XET"/>
    <property type="match status" value="1"/>
</dbReference>
<evidence type="ECO:0000259" key="7">
    <source>
        <dbReference type="PROSITE" id="PS51762"/>
    </source>
</evidence>
<dbReference type="GO" id="GO:0042546">
    <property type="term" value="P:cell wall biogenesis"/>
    <property type="evidence" value="ECO:0007669"/>
    <property type="project" value="InterPro"/>
</dbReference>
<dbReference type="GO" id="GO:0010411">
    <property type="term" value="P:xyloglucan metabolic process"/>
    <property type="evidence" value="ECO:0007669"/>
    <property type="project" value="InterPro"/>
</dbReference>
<comment type="caution">
    <text evidence="8">The sequence shown here is derived from an EMBL/GenBank/DDBJ whole genome shotgun (WGS) entry which is preliminary data.</text>
</comment>
<dbReference type="PANTHER" id="PTHR31062">
    <property type="entry name" value="XYLOGLUCAN ENDOTRANSGLUCOSYLASE/HYDROLASE PROTEIN 8-RELATED"/>
    <property type="match status" value="1"/>
</dbReference>
<dbReference type="Proteomes" id="UP001222027">
    <property type="component" value="Unassembled WGS sequence"/>
</dbReference>
<dbReference type="PROSITE" id="PS51762">
    <property type="entry name" value="GH16_2"/>
    <property type="match status" value="1"/>
</dbReference>
<keyword evidence="4 6" id="KW-0326">Glycosidase</keyword>
<dbReference type="InterPro" id="IPR016455">
    <property type="entry name" value="XTH"/>
</dbReference>
<dbReference type="Pfam" id="PF00722">
    <property type="entry name" value="Glyco_hydro_16"/>
    <property type="match status" value="1"/>
</dbReference>
<evidence type="ECO:0000256" key="6">
    <source>
        <dbReference type="RuleBase" id="RU361120"/>
    </source>
</evidence>
<feature type="active site" description="Proton donor" evidence="5">
    <location>
        <position position="127"/>
    </location>
</feature>
<dbReference type="GO" id="GO:0016762">
    <property type="term" value="F:xyloglucan:xyloglucosyl transferase activity"/>
    <property type="evidence" value="ECO:0007669"/>
    <property type="project" value="UniProtKB-EC"/>
</dbReference>
<name>A0AAV8RHW0_ENSVE</name>
<comment type="similarity">
    <text evidence="6">Belongs to the glycosyl hydrolase 16 family.</text>
</comment>
<feature type="domain" description="GH16" evidence="7">
    <location>
        <begin position="23"/>
        <end position="238"/>
    </location>
</feature>
<comment type="function">
    <text evidence="6">Catalyzes xyloglucan endohydrolysis (XEH) and/or endotransglycosylation (XET). Cleaves and religates xyloglucan polymers, an essential constituent of the primary cell wall, and thereby participates in cell wall construction of growing tissues.</text>
</comment>
<keyword evidence="2 6" id="KW-0378">Hydrolase</keyword>
<dbReference type="Gene3D" id="2.60.120.200">
    <property type="match status" value="1"/>
</dbReference>
<evidence type="ECO:0000256" key="3">
    <source>
        <dbReference type="ARBA" id="ARBA00023157"/>
    </source>
</evidence>
<evidence type="ECO:0000313" key="8">
    <source>
        <dbReference type="EMBL" id="KAJ8500352.1"/>
    </source>
</evidence>
<accession>A0AAV8RHW0</accession>
<evidence type="ECO:0000313" key="9">
    <source>
        <dbReference type="Proteomes" id="UP001222027"/>
    </source>
</evidence>
<organism evidence="8 9">
    <name type="scientific">Ensete ventricosum</name>
    <name type="common">Abyssinian banana</name>
    <name type="synonym">Musa ensete</name>
    <dbReference type="NCBI Taxonomy" id="4639"/>
    <lineage>
        <taxon>Eukaryota</taxon>
        <taxon>Viridiplantae</taxon>
        <taxon>Streptophyta</taxon>
        <taxon>Embryophyta</taxon>
        <taxon>Tracheophyta</taxon>
        <taxon>Spermatophyta</taxon>
        <taxon>Magnoliopsida</taxon>
        <taxon>Liliopsida</taxon>
        <taxon>Zingiberales</taxon>
        <taxon>Musaceae</taxon>
        <taxon>Ensete</taxon>
    </lineage>
</organism>
<dbReference type="GO" id="GO:0004553">
    <property type="term" value="F:hydrolase activity, hydrolyzing O-glycosyl compounds"/>
    <property type="evidence" value="ECO:0007669"/>
    <property type="project" value="InterPro"/>
</dbReference>
<dbReference type="InterPro" id="IPR044791">
    <property type="entry name" value="Beta-glucanase/XTH"/>
</dbReference>
<dbReference type="PIRSF" id="PIRSF005604">
    <property type="entry name" value="XET"/>
    <property type="match status" value="1"/>
</dbReference>
<feature type="signal peptide" evidence="6">
    <location>
        <begin position="1"/>
        <end position="21"/>
    </location>
</feature>
<dbReference type="InterPro" id="IPR000757">
    <property type="entry name" value="Beta-glucanase-like"/>
</dbReference>
<protein>
    <recommendedName>
        <fullName evidence="6">Xyloglucan endotransglucosylase/hydrolase</fullName>
        <ecNumber evidence="6">2.4.1.207</ecNumber>
    </recommendedName>
</protein>
<proteinExistence type="inferred from homology"/>
<evidence type="ECO:0000256" key="5">
    <source>
        <dbReference type="PIRSR" id="PIRSR005604-1"/>
    </source>
</evidence>
<keyword evidence="3" id="KW-1015">Disulfide bond</keyword>
<keyword evidence="9" id="KW-1185">Reference proteome</keyword>